<evidence type="ECO:0000256" key="2">
    <source>
        <dbReference type="ARBA" id="ARBA00022737"/>
    </source>
</evidence>
<dbReference type="InterPro" id="IPR050836">
    <property type="entry name" value="SDS22/Internalin_LRR"/>
</dbReference>
<dbReference type="EMBL" id="CAXDID020000316">
    <property type="protein sequence ID" value="CAL6075828.1"/>
    <property type="molecule type" value="Genomic_DNA"/>
</dbReference>
<keyword evidence="2" id="KW-0677">Repeat</keyword>
<keyword evidence="6" id="KW-1185">Reference proteome</keyword>
<dbReference type="InterPro" id="IPR001611">
    <property type="entry name" value="Leu-rich_rpt"/>
</dbReference>
<evidence type="ECO:0000313" key="6">
    <source>
        <dbReference type="Proteomes" id="UP001642409"/>
    </source>
</evidence>
<gene>
    <name evidence="4" type="ORF">HINF_LOCUS3535</name>
    <name evidence="5" type="ORF">HINF_LOCUS57396</name>
</gene>
<reference evidence="4" key="1">
    <citation type="submission" date="2023-06" db="EMBL/GenBank/DDBJ databases">
        <authorList>
            <person name="Kurt Z."/>
        </authorList>
    </citation>
    <scope>NUCLEOTIDE SEQUENCE</scope>
</reference>
<protein>
    <submittedName>
        <fullName evidence="4">Internalin A</fullName>
    </submittedName>
    <submittedName>
        <fullName evidence="5">Internalin_A</fullName>
    </submittedName>
</protein>
<dbReference type="Gene3D" id="3.80.10.10">
    <property type="entry name" value="Ribonuclease Inhibitor"/>
    <property type="match status" value="1"/>
</dbReference>
<dbReference type="InterPro" id="IPR032675">
    <property type="entry name" value="LRR_dom_sf"/>
</dbReference>
<dbReference type="Proteomes" id="UP001642409">
    <property type="component" value="Unassembled WGS sequence"/>
</dbReference>
<dbReference type="PANTHER" id="PTHR46652:SF3">
    <property type="entry name" value="LEUCINE-RICH REPEAT-CONTAINING PROTEIN 9"/>
    <property type="match status" value="1"/>
</dbReference>
<dbReference type="PROSITE" id="PS51450">
    <property type="entry name" value="LRR"/>
    <property type="match status" value="1"/>
</dbReference>
<name>A0AA86NAL4_9EUKA</name>
<dbReference type="EMBL" id="CATOUU010000082">
    <property type="protein sequence ID" value="CAI9915890.1"/>
    <property type="molecule type" value="Genomic_DNA"/>
</dbReference>
<dbReference type="SUPFAM" id="SSF52058">
    <property type="entry name" value="L domain-like"/>
    <property type="match status" value="1"/>
</dbReference>
<keyword evidence="1" id="KW-0433">Leucine-rich repeat</keyword>
<evidence type="ECO:0000256" key="1">
    <source>
        <dbReference type="ARBA" id="ARBA00022614"/>
    </source>
</evidence>
<comment type="caution">
    <text evidence="4">The sequence shown here is derived from an EMBL/GenBank/DDBJ whole genome shotgun (WGS) entry which is preliminary data.</text>
</comment>
<proteinExistence type="predicted"/>
<accession>A0AA86NAL4</accession>
<dbReference type="PANTHER" id="PTHR46652">
    <property type="entry name" value="LEUCINE-RICH REPEAT AND IQ DOMAIN-CONTAINING PROTEIN 1-RELATED"/>
    <property type="match status" value="1"/>
</dbReference>
<evidence type="ECO:0000313" key="4">
    <source>
        <dbReference type="EMBL" id="CAI9915890.1"/>
    </source>
</evidence>
<feature type="region of interest" description="Disordered" evidence="3">
    <location>
        <begin position="1"/>
        <end position="22"/>
    </location>
</feature>
<sequence>MSSSTYSQDAEHTQSQISEQIGSSEHITDQYVIDELKNSIKNKKLEIYSREDLYNIEFLNDFEMEELHILECKNIVPKLNNSRIKKFELGACEIQSLDELQLPNLEVLLILESIYHKDENNENNLKCIDGNYLLSSLRKFKKLKELVLTGFKNLDLSLILELKLTKLEFTYCYFKNIEQQQQYIQIKDQNLTTNINNKRLAQSNQLTMLDLECCDLFNVDCLKNLFNLNELNLSINYGINIHPIQYLKKLTKLNLEACALIDITYLKPLVNLEELIIPNNNIVYLEPLKDLKQIKQLIASSNNIIDPQVLSDHTNFRSYYLDYQNEPGEYYIADANKLRDINAQIPTLRQISKMNSRLKYKLALQYRNINQCFQHMFRNQIQFVSKVASLFQQLSSSQDFQ</sequence>
<dbReference type="AlphaFoldDB" id="A0AA86NAL4"/>
<organism evidence="4">
    <name type="scientific">Hexamita inflata</name>
    <dbReference type="NCBI Taxonomy" id="28002"/>
    <lineage>
        <taxon>Eukaryota</taxon>
        <taxon>Metamonada</taxon>
        <taxon>Diplomonadida</taxon>
        <taxon>Hexamitidae</taxon>
        <taxon>Hexamitinae</taxon>
        <taxon>Hexamita</taxon>
    </lineage>
</organism>
<evidence type="ECO:0000256" key="3">
    <source>
        <dbReference type="SAM" id="MobiDB-lite"/>
    </source>
</evidence>
<evidence type="ECO:0000313" key="5">
    <source>
        <dbReference type="EMBL" id="CAL6075828.1"/>
    </source>
</evidence>
<reference evidence="5 6" key="2">
    <citation type="submission" date="2024-07" db="EMBL/GenBank/DDBJ databases">
        <authorList>
            <person name="Akdeniz Z."/>
        </authorList>
    </citation>
    <scope>NUCLEOTIDE SEQUENCE [LARGE SCALE GENOMIC DNA]</scope>
</reference>